<accession>A0A1B6F2R2</accession>
<dbReference type="AlphaFoldDB" id="A0A1B6F2R2"/>
<feature type="non-terminal residue" evidence="3">
    <location>
        <position position="269"/>
    </location>
</feature>
<evidence type="ECO:0000313" key="3">
    <source>
        <dbReference type="EMBL" id="JAS44381.1"/>
    </source>
</evidence>
<dbReference type="InterPro" id="IPR023340">
    <property type="entry name" value="UMA"/>
</dbReference>
<dbReference type="PROSITE" id="PS51497">
    <property type="entry name" value="UMA"/>
    <property type="match status" value="1"/>
</dbReference>
<reference evidence="3" key="1">
    <citation type="submission" date="2015-11" db="EMBL/GenBank/DDBJ databases">
        <title>De novo transcriptome assembly of four potential Pierce s Disease insect vectors from Arizona vineyards.</title>
        <authorList>
            <person name="Tassone E.E."/>
        </authorList>
    </citation>
    <scope>NUCLEOTIDE SEQUENCE</scope>
</reference>
<gene>
    <name evidence="3" type="ORF">g.17126</name>
</gene>
<evidence type="ECO:0000259" key="2">
    <source>
        <dbReference type="PROSITE" id="PS51497"/>
    </source>
</evidence>
<name>A0A1B6F2R2_9HEMI</name>
<protein>
    <recommendedName>
        <fullName evidence="2">UMA domain-containing protein</fullName>
    </recommendedName>
</protein>
<feature type="region of interest" description="Disordered" evidence="1">
    <location>
        <begin position="170"/>
        <end position="191"/>
    </location>
</feature>
<dbReference type="EMBL" id="GECZ01025388">
    <property type="protein sequence ID" value="JAS44381.1"/>
    <property type="molecule type" value="Transcribed_RNA"/>
</dbReference>
<dbReference type="GO" id="GO:0000813">
    <property type="term" value="C:ESCRT I complex"/>
    <property type="evidence" value="ECO:0007669"/>
    <property type="project" value="InterPro"/>
</dbReference>
<organism evidence="3">
    <name type="scientific">Cuerna arida</name>
    <dbReference type="NCBI Taxonomy" id="1464854"/>
    <lineage>
        <taxon>Eukaryota</taxon>
        <taxon>Metazoa</taxon>
        <taxon>Ecdysozoa</taxon>
        <taxon>Arthropoda</taxon>
        <taxon>Hexapoda</taxon>
        <taxon>Insecta</taxon>
        <taxon>Pterygota</taxon>
        <taxon>Neoptera</taxon>
        <taxon>Paraneoptera</taxon>
        <taxon>Hemiptera</taxon>
        <taxon>Auchenorrhyncha</taxon>
        <taxon>Membracoidea</taxon>
        <taxon>Cicadellidae</taxon>
        <taxon>Cicadellinae</taxon>
        <taxon>Proconiini</taxon>
        <taxon>Cuerna</taxon>
    </lineage>
</organism>
<feature type="region of interest" description="Disordered" evidence="1">
    <location>
        <begin position="64"/>
        <end position="111"/>
    </location>
</feature>
<dbReference type="GO" id="GO:0043130">
    <property type="term" value="F:ubiquitin binding"/>
    <property type="evidence" value="ECO:0007669"/>
    <property type="project" value="InterPro"/>
</dbReference>
<feature type="compositionally biased region" description="Basic and acidic residues" evidence="1">
    <location>
        <begin position="76"/>
        <end position="99"/>
    </location>
</feature>
<dbReference type="GO" id="GO:0043162">
    <property type="term" value="P:ubiquitin-dependent protein catabolic process via the multivesicular body sorting pathway"/>
    <property type="evidence" value="ECO:0007669"/>
    <property type="project" value="InterPro"/>
</dbReference>
<feature type="compositionally biased region" description="Basic and acidic residues" evidence="1">
    <location>
        <begin position="173"/>
        <end position="182"/>
    </location>
</feature>
<evidence type="ECO:0000256" key="1">
    <source>
        <dbReference type="SAM" id="MobiDB-lite"/>
    </source>
</evidence>
<dbReference type="PANTHER" id="PTHR15960">
    <property type="entry name" value="LD44032P"/>
    <property type="match status" value="1"/>
</dbReference>
<feature type="domain" description="UMA" evidence="2">
    <location>
        <begin position="15"/>
        <end position="60"/>
    </location>
</feature>
<sequence length="269" mass="30885">MAYSRYDSDKQVPYMDGIPVKISEQYKPPKKITLPSAILNKLNPETVLPEYDFTLERSVMEKMSEWRQLRNSQRSARRERIEAERQARVASEPEEKLGPPERPLSPPTSKPYPILMPVPINASTHSQSTNYSRSFNISEFEQDTASPFDNMELKTINDLEELADILQPTVISSDKEPHDDNKSPPPRLNGFNNPYNYNGAVQWTNNYSQIGGGGYTGWYREPNPALPQYPPRNPTIQSYVVQRLDVNQSSRSVPDLVQQLETELRDKRE</sequence>
<dbReference type="PANTHER" id="PTHR15960:SF5">
    <property type="entry name" value="LD44032P"/>
    <property type="match status" value="1"/>
</dbReference>
<proteinExistence type="predicted"/>
<dbReference type="InterPro" id="IPR038870">
    <property type="entry name" value="UBAP1"/>
</dbReference>
<feature type="compositionally biased region" description="Pro residues" evidence="1">
    <location>
        <begin position="100"/>
        <end position="111"/>
    </location>
</feature>